<dbReference type="EMBL" id="JBBNAE010000001">
    <property type="protein sequence ID" value="KAK9155412.1"/>
    <property type="molecule type" value="Genomic_DNA"/>
</dbReference>
<proteinExistence type="predicted"/>
<keyword evidence="2" id="KW-1185">Reference proteome</keyword>
<comment type="caution">
    <text evidence="1">The sequence shown here is derived from an EMBL/GenBank/DDBJ whole genome shotgun (WGS) entry which is preliminary data.</text>
</comment>
<organism evidence="1 2">
    <name type="scientific">Stephania japonica</name>
    <dbReference type="NCBI Taxonomy" id="461633"/>
    <lineage>
        <taxon>Eukaryota</taxon>
        <taxon>Viridiplantae</taxon>
        <taxon>Streptophyta</taxon>
        <taxon>Embryophyta</taxon>
        <taxon>Tracheophyta</taxon>
        <taxon>Spermatophyta</taxon>
        <taxon>Magnoliopsida</taxon>
        <taxon>Ranunculales</taxon>
        <taxon>Menispermaceae</taxon>
        <taxon>Menispermoideae</taxon>
        <taxon>Cissampelideae</taxon>
        <taxon>Stephania</taxon>
    </lineage>
</organism>
<gene>
    <name evidence="1" type="ORF">Sjap_002892</name>
</gene>
<protein>
    <submittedName>
        <fullName evidence="1">Uncharacterized protein</fullName>
    </submittedName>
</protein>
<sequence>MNSQQQQDARLILLKESNSGRRSSMALLYVDRATIKLPEAEGVEDLLEQVEVQKN</sequence>
<dbReference type="AlphaFoldDB" id="A0AAP0KMP6"/>
<evidence type="ECO:0000313" key="1">
    <source>
        <dbReference type="EMBL" id="KAK9155412.1"/>
    </source>
</evidence>
<name>A0AAP0KMP6_9MAGN</name>
<evidence type="ECO:0000313" key="2">
    <source>
        <dbReference type="Proteomes" id="UP001417504"/>
    </source>
</evidence>
<accession>A0AAP0KMP6</accession>
<reference evidence="1 2" key="1">
    <citation type="submission" date="2024-01" db="EMBL/GenBank/DDBJ databases">
        <title>Genome assemblies of Stephania.</title>
        <authorList>
            <person name="Yang L."/>
        </authorList>
    </citation>
    <scope>NUCLEOTIDE SEQUENCE [LARGE SCALE GENOMIC DNA]</scope>
    <source>
        <strain evidence="1">QJT</strain>
        <tissue evidence="1">Leaf</tissue>
    </source>
</reference>
<dbReference type="Proteomes" id="UP001417504">
    <property type="component" value="Unassembled WGS sequence"/>
</dbReference>